<name>A0A6J8AHZ6_MYTCO</name>
<dbReference type="InterPro" id="IPR005172">
    <property type="entry name" value="CRC"/>
</dbReference>
<dbReference type="Proteomes" id="UP000507470">
    <property type="component" value="Unassembled WGS sequence"/>
</dbReference>
<feature type="region of interest" description="Disordered" evidence="4">
    <location>
        <begin position="690"/>
        <end position="709"/>
    </location>
</feature>
<dbReference type="GO" id="GO:0005634">
    <property type="term" value="C:nucleus"/>
    <property type="evidence" value="ECO:0007669"/>
    <property type="project" value="UniProtKB-SubCell"/>
</dbReference>
<evidence type="ECO:0000256" key="2">
    <source>
        <dbReference type="ARBA" id="ARBA00007267"/>
    </source>
</evidence>
<gene>
    <name evidence="6" type="ORF">MCOR_7707</name>
</gene>
<evidence type="ECO:0000313" key="6">
    <source>
        <dbReference type="EMBL" id="CAC5368003.1"/>
    </source>
</evidence>
<feature type="compositionally biased region" description="Polar residues" evidence="4">
    <location>
        <begin position="690"/>
        <end position="708"/>
    </location>
</feature>
<dbReference type="EMBL" id="CACVKT020001426">
    <property type="protein sequence ID" value="CAC5368003.1"/>
    <property type="molecule type" value="Genomic_DNA"/>
</dbReference>
<keyword evidence="3" id="KW-0539">Nucleus</keyword>
<dbReference type="SMART" id="SM01114">
    <property type="entry name" value="CXC"/>
    <property type="match status" value="2"/>
</dbReference>
<evidence type="ECO:0000259" key="5">
    <source>
        <dbReference type="PROSITE" id="PS51634"/>
    </source>
</evidence>
<keyword evidence="7" id="KW-1185">Reference proteome</keyword>
<dbReference type="PANTHER" id="PTHR12446">
    <property type="entry name" value="TESMIN/TSO1-RELATED"/>
    <property type="match status" value="1"/>
</dbReference>
<dbReference type="Pfam" id="PF03638">
    <property type="entry name" value="TCR"/>
    <property type="match status" value="2"/>
</dbReference>
<dbReference type="GO" id="GO:0006355">
    <property type="term" value="P:regulation of DNA-templated transcription"/>
    <property type="evidence" value="ECO:0007669"/>
    <property type="project" value="TreeGrafter"/>
</dbReference>
<reference evidence="6 7" key="1">
    <citation type="submission" date="2020-06" db="EMBL/GenBank/DDBJ databases">
        <authorList>
            <person name="Li R."/>
            <person name="Bekaert M."/>
        </authorList>
    </citation>
    <scope>NUCLEOTIDE SEQUENCE [LARGE SCALE GENOMIC DNA]</scope>
    <source>
        <strain evidence="7">wild</strain>
    </source>
</reference>
<proteinExistence type="inferred from homology"/>
<dbReference type="PANTHER" id="PTHR12446:SF34">
    <property type="entry name" value="PROTEIN LIN-54 HOMOLOG"/>
    <property type="match status" value="1"/>
</dbReference>
<dbReference type="PROSITE" id="PS51634">
    <property type="entry name" value="CRC"/>
    <property type="match status" value="1"/>
</dbReference>
<evidence type="ECO:0000256" key="4">
    <source>
        <dbReference type="SAM" id="MobiDB-lite"/>
    </source>
</evidence>
<dbReference type="OrthoDB" id="6283463at2759"/>
<comment type="subcellular location">
    <subcellularLocation>
        <location evidence="1">Nucleus</location>
    </subcellularLocation>
</comment>
<feature type="domain" description="CRC" evidence="5">
    <location>
        <begin position="550"/>
        <end position="663"/>
    </location>
</feature>
<evidence type="ECO:0000256" key="3">
    <source>
        <dbReference type="ARBA" id="ARBA00023242"/>
    </source>
</evidence>
<dbReference type="InterPro" id="IPR028307">
    <property type="entry name" value="Lin-54_fam"/>
</dbReference>
<protein>
    <recommendedName>
        <fullName evidence="5">CRC domain-containing protein</fullName>
    </recommendedName>
</protein>
<evidence type="ECO:0000256" key="1">
    <source>
        <dbReference type="ARBA" id="ARBA00004123"/>
    </source>
</evidence>
<sequence length="776" mass="82855">MPAQRTGIGVVNLHENDPSAQSIEINSNNSFSGNTISVDYGQLKGHVLNPLDNLEGTLENLEPTESNLGNVDQVLVDSSDSNNHTQIQIVNSTADSGHSEGTLLRLSDGSVVSSLIDNSQIVSASSLTTASSQAVKRQLNASSSSPMVTKVIITKNPNSSQPQAVPIQLNPSSLQSLQQGQALTFNQTMAPAVSVVPQSAQTPTKTITISQQGIMSPQKQYFALPVSSPKPGITKIPISPAKTPTKITMIPVTVGKSPQRIAPASGVSVLSKSLSDSATYTAVPVSSGPTMITLSPSKVFKQGTVVQQRPGQIQFQQNQAITINKPQTQGGVRQVAIPLSSMQQIQGSKVQYVRLVAPTQQGQTAGIKTSLASLVQGKQIFTTSGAHPLTIQQAGGQQMKITLPVQSNHPRPVIASSNTQTVQRILLPAGPNQLQLRAVPSTLAQIQTSGVSSLSNLPPGTTILSSGNAGSGQGFALVPTMLSQMAQQQQQATVQVRPMTSQATVIAQPLQNRQEFIPIASNNPVLSASVANSTRNNNSEGAIEPTGARPRKPCNCTKSQCLKLYCDCFANGEFCHNCNCTNCANNLIHEEERSRAIKSCLDRNPMAFHPKIGKGQIGNGNRRHNKGCNCKRSGCLKNYCECYEAKIMCSNACKCFGCKNFEESPERRTLMHLADAAEVRVQQQTAAKTKLSSQISGVPSKPPTSTATGERLPYTFITSEVAEATCACLLAQAEESERMKMPPVVQERMVIEEFGRCLLQIIESANKTKELIIFAE</sequence>
<organism evidence="6 7">
    <name type="scientific">Mytilus coruscus</name>
    <name type="common">Sea mussel</name>
    <dbReference type="NCBI Taxonomy" id="42192"/>
    <lineage>
        <taxon>Eukaryota</taxon>
        <taxon>Metazoa</taxon>
        <taxon>Spiralia</taxon>
        <taxon>Lophotrochozoa</taxon>
        <taxon>Mollusca</taxon>
        <taxon>Bivalvia</taxon>
        <taxon>Autobranchia</taxon>
        <taxon>Pteriomorphia</taxon>
        <taxon>Mytilida</taxon>
        <taxon>Mytiloidea</taxon>
        <taxon>Mytilidae</taxon>
        <taxon>Mytilinae</taxon>
        <taxon>Mytilus</taxon>
    </lineage>
</organism>
<comment type="similarity">
    <text evidence="2">Belongs to the lin-54 family.</text>
</comment>
<accession>A0A6J8AHZ6</accession>
<evidence type="ECO:0000313" key="7">
    <source>
        <dbReference type="Proteomes" id="UP000507470"/>
    </source>
</evidence>
<dbReference type="AlphaFoldDB" id="A0A6J8AHZ6"/>
<dbReference type="InterPro" id="IPR033467">
    <property type="entry name" value="Tesmin/TSO1-like_CXC"/>
</dbReference>